<feature type="compositionally biased region" description="Basic and acidic residues" evidence="2">
    <location>
        <begin position="124"/>
        <end position="134"/>
    </location>
</feature>
<reference evidence="3" key="1">
    <citation type="journal article" date="2022" name="New Phytol.">
        <title>Evolutionary transition to the ectomycorrhizal habit in the genomes of a hyperdiverse lineage of mushroom-forming fungi.</title>
        <authorList>
            <person name="Looney B."/>
            <person name="Miyauchi S."/>
            <person name="Morin E."/>
            <person name="Drula E."/>
            <person name="Courty P.E."/>
            <person name="Kohler A."/>
            <person name="Kuo A."/>
            <person name="LaButti K."/>
            <person name="Pangilinan J."/>
            <person name="Lipzen A."/>
            <person name="Riley R."/>
            <person name="Andreopoulos W."/>
            <person name="He G."/>
            <person name="Johnson J."/>
            <person name="Nolan M."/>
            <person name="Tritt A."/>
            <person name="Barry K.W."/>
            <person name="Grigoriev I.V."/>
            <person name="Nagy L.G."/>
            <person name="Hibbett D."/>
            <person name="Henrissat B."/>
            <person name="Matheny P.B."/>
            <person name="Labbe J."/>
            <person name="Martin F.M."/>
        </authorList>
    </citation>
    <scope>NUCLEOTIDE SEQUENCE</scope>
    <source>
        <strain evidence="3">BPL690</strain>
    </source>
</reference>
<dbReference type="AlphaFoldDB" id="A0AAD4QQC6"/>
<feature type="compositionally biased region" description="Basic and acidic residues" evidence="2">
    <location>
        <begin position="172"/>
        <end position="185"/>
    </location>
</feature>
<evidence type="ECO:0000313" key="3">
    <source>
        <dbReference type="EMBL" id="KAI0305220.1"/>
    </source>
</evidence>
<dbReference type="Proteomes" id="UP001203297">
    <property type="component" value="Unassembled WGS sequence"/>
</dbReference>
<accession>A0AAD4QQC6</accession>
<dbReference type="EMBL" id="WTXG01000006">
    <property type="protein sequence ID" value="KAI0305220.1"/>
    <property type="molecule type" value="Genomic_DNA"/>
</dbReference>
<feature type="compositionally biased region" description="Basic and acidic residues" evidence="2">
    <location>
        <begin position="1"/>
        <end position="11"/>
    </location>
</feature>
<proteinExistence type="predicted"/>
<sequence length="492" mass="55797">MERDERAHVDVEENQPGPRQLSSRRRTKASPSTIQLERSPTTEMPPPSAKPGARQPSAVPSKTNRPPPHAPVYRVPQPQPQGYHNGSPPVARRPPTKIDSTNFRYRPAPEAPPRRPSSFTTSHTRAEYPPEGPRRTTWPGDFAYLPLSSKPASRTIPYREGGFSGDTVGSDTDWRGGSEAGGSEKRSIYSLQSNLSIARSIYLEQQVARREEEAICAGLEMAARKAFTWVQGLEARAGRIHDAAMQAAAQAKRRDAEIWKREADVLRKQAETAKREVEVAKREIAAERAEQEARHKEREARRKEAELLLKEEDVWRQAQEALRMEEDVRRKKMEIQWREEMLLKREKGRRVEDWMGPKDVVVSAWEKLKERIGRETQVDKQLRLSRVPPFEDLDMSLNALSYSNTRAIRADLKSPMQMNATVSQSVEYGRNTSIGEDEDEDAISVSNAVFSESGCGTSAEVSVEYTVKSINSYKERLNRSPAGYFRHKSRVQ</sequence>
<gene>
    <name evidence="3" type="ORF">B0F90DRAFT_1702566</name>
</gene>
<name>A0AAD4QQC6_9AGAM</name>
<keyword evidence="4" id="KW-1185">Reference proteome</keyword>
<evidence type="ECO:0000256" key="1">
    <source>
        <dbReference type="SAM" id="Coils"/>
    </source>
</evidence>
<evidence type="ECO:0000313" key="4">
    <source>
        <dbReference type="Proteomes" id="UP001203297"/>
    </source>
</evidence>
<feature type="coiled-coil region" evidence="1">
    <location>
        <begin position="249"/>
        <end position="313"/>
    </location>
</feature>
<feature type="compositionally biased region" description="Polar residues" evidence="2">
    <location>
        <begin position="29"/>
        <end position="42"/>
    </location>
</feature>
<comment type="caution">
    <text evidence="3">The sequence shown here is derived from an EMBL/GenBank/DDBJ whole genome shotgun (WGS) entry which is preliminary data.</text>
</comment>
<evidence type="ECO:0000256" key="2">
    <source>
        <dbReference type="SAM" id="MobiDB-lite"/>
    </source>
</evidence>
<keyword evidence="1" id="KW-0175">Coiled coil</keyword>
<feature type="region of interest" description="Disordered" evidence="2">
    <location>
        <begin position="1"/>
        <end position="185"/>
    </location>
</feature>
<organism evidence="3 4">
    <name type="scientific">Multifurca ochricompacta</name>
    <dbReference type="NCBI Taxonomy" id="376703"/>
    <lineage>
        <taxon>Eukaryota</taxon>
        <taxon>Fungi</taxon>
        <taxon>Dikarya</taxon>
        <taxon>Basidiomycota</taxon>
        <taxon>Agaricomycotina</taxon>
        <taxon>Agaricomycetes</taxon>
        <taxon>Russulales</taxon>
        <taxon>Russulaceae</taxon>
        <taxon>Multifurca</taxon>
    </lineage>
</organism>
<protein>
    <submittedName>
        <fullName evidence="3">Uncharacterized protein</fullName>
    </submittedName>
</protein>